<dbReference type="OrthoDB" id="71603at2759"/>
<gene>
    <name evidence="1" type="ORF">Plil01_001654100</name>
</gene>
<dbReference type="EMBL" id="BSXW01002038">
    <property type="protein sequence ID" value="GMF40569.1"/>
    <property type="molecule type" value="Genomic_DNA"/>
</dbReference>
<accession>A0A9W6XJD9</accession>
<dbReference type="AlphaFoldDB" id="A0A9W6XJD9"/>
<evidence type="ECO:0000313" key="1">
    <source>
        <dbReference type="EMBL" id="GMF40569.1"/>
    </source>
</evidence>
<protein>
    <submittedName>
        <fullName evidence="1">Unnamed protein product</fullName>
    </submittedName>
</protein>
<organism evidence="1 2">
    <name type="scientific">Phytophthora lilii</name>
    <dbReference type="NCBI Taxonomy" id="2077276"/>
    <lineage>
        <taxon>Eukaryota</taxon>
        <taxon>Sar</taxon>
        <taxon>Stramenopiles</taxon>
        <taxon>Oomycota</taxon>
        <taxon>Peronosporomycetes</taxon>
        <taxon>Peronosporales</taxon>
        <taxon>Peronosporaceae</taxon>
        <taxon>Phytophthora</taxon>
    </lineage>
</organism>
<reference evidence="1" key="1">
    <citation type="submission" date="2023-04" db="EMBL/GenBank/DDBJ databases">
        <title>Phytophthora lilii NBRC 32176.</title>
        <authorList>
            <person name="Ichikawa N."/>
            <person name="Sato H."/>
            <person name="Tonouchi N."/>
        </authorList>
    </citation>
    <scope>NUCLEOTIDE SEQUENCE</scope>
    <source>
        <strain evidence="1">NBRC 32176</strain>
    </source>
</reference>
<keyword evidence="2" id="KW-1185">Reference proteome</keyword>
<evidence type="ECO:0000313" key="2">
    <source>
        <dbReference type="Proteomes" id="UP001165083"/>
    </source>
</evidence>
<name>A0A9W6XJD9_9STRA</name>
<proteinExistence type="predicted"/>
<dbReference type="Proteomes" id="UP001165083">
    <property type="component" value="Unassembled WGS sequence"/>
</dbReference>
<sequence>MAVSQRHTQLGAAPHIVHEYCLLFRHGTPVHLAVDEHNASASLTAQATSTPRGFVNAVMNDNVRFGEFMGVELLLNQWERYSLFHAGIQWTMKSLDIVQLAEPWVSKADNQAPMVVSIPADLRVRYSRRTIEEVFPHVVGDEALVQSLVSDWRPRTRA</sequence>
<comment type="caution">
    <text evidence="1">The sequence shown here is derived from an EMBL/GenBank/DDBJ whole genome shotgun (WGS) entry which is preliminary data.</text>
</comment>